<gene>
    <name evidence="3" type="ORF">UC3_03191</name>
</gene>
<dbReference type="Gene3D" id="1.10.260.40">
    <property type="entry name" value="lambda repressor-like DNA-binding domains"/>
    <property type="match status" value="1"/>
</dbReference>
<accession>R3W1U1</accession>
<protein>
    <recommendedName>
        <fullName evidence="2">HTH cro/C1-type domain-containing protein</fullName>
    </recommendedName>
</protein>
<feature type="coiled-coil region" evidence="1">
    <location>
        <begin position="86"/>
        <end position="113"/>
    </location>
</feature>
<evidence type="ECO:0000313" key="3">
    <source>
        <dbReference type="EMBL" id="EOL41627.1"/>
    </source>
</evidence>
<keyword evidence="1" id="KW-0175">Coiled coil</keyword>
<dbReference type="HOGENOM" id="CLU_066192_4_0_9"/>
<evidence type="ECO:0000313" key="4">
    <source>
        <dbReference type="Proteomes" id="UP000013785"/>
    </source>
</evidence>
<dbReference type="eggNOG" id="COG1396">
    <property type="taxonomic scope" value="Bacteria"/>
</dbReference>
<comment type="caution">
    <text evidence="3">The sequence shown here is derived from an EMBL/GenBank/DDBJ whole genome shotgun (WGS) entry which is preliminary data.</text>
</comment>
<reference evidence="3 4" key="1">
    <citation type="submission" date="2013-02" db="EMBL/GenBank/DDBJ databases">
        <title>The Genome Sequence of Enterococcus phoeniculicola BAA-412.</title>
        <authorList>
            <consortium name="The Broad Institute Genome Sequencing Platform"/>
            <consortium name="The Broad Institute Genome Sequencing Center for Infectious Disease"/>
            <person name="Earl A.M."/>
            <person name="Gilmore M.S."/>
            <person name="Lebreton F."/>
            <person name="Walker B."/>
            <person name="Young S.K."/>
            <person name="Zeng Q."/>
            <person name="Gargeya S."/>
            <person name="Fitzgerald M."/>
            <person name="Haas B."/>
            <person name="Abouelleil A."/>
            <person name="Alvarado L."/>
            <person name="Arachchi H.M."/>
            <person name="Berlin A.M."/>
            <person name="Chapman S.B."/>
            <person name="Dewar J."/>
            <person name="Goldberg J."/>
            <person name="Griggs A."/>
            <person name="Gujja S."/>
            <person name="Hansen M."/>
            <person name="Howarth C."/>
            <person name="Imamovic A."/>
            <person name="Larimer J."/>
            <person name="McCowan C."/>
            <person name="Murphy C."/>
            <person name="Neiman D."/>
            <person name="Pearson M."/>
            <person name="Priest M."/>
            <person name="Roberts A."/>
            <person name="Saif S."/>
            <person name="Shea T."/>
            <person name="Sisk P."/>
            <person name="Sykes S."/>
            <person name="Wortman J."/>
            <person name="Nusbaum C."/>
            <person name="Birren B."/>
        </authorList>
    </citation>
    <scope>NUCLEOTIDE SEQUENCE [LARGE SCALE GENOMIC DNA]</scope>
    <source>
        <strain evidence="3 4">ATCC BAA-412</strain>
    </source>
</reference>
<dbReference type="SUPFAM" id="SSF47413">
    <property type="entry name" value="lambda repressor-like DNA-binding domains"/>
    <property type="match status" value="1"/>
</dbReference>
<dbReference type="Proteomes" id="UP000013785">
    <property type="component" value="Unassembled WGS sequence"/>
</dbReference>
<proteinExistence type="predicted"/>
<dbReference type="PROSITE" id="PS50943">
    <property type="entry name" value="HTH_CROC1"/>
    <property type="match status" value="1"/>
</dbReference>
<feature type="domain" description="HTH cro/C1-type" evidence="2">
    <location>
        <begin position="7"/>
        <end position="59"/>
    </location>
</feature>
<evidence type="ECO:0000256" key="1">
    <source>
        <dbReference type="SAM" id="Coils"/>
    </source>
</evidence>
<organism evidence="3 4">
    <name type="scientific">Enterococcus phoeniculicola ATCC BAA-412</name>
    <dbReference type="NCBI Taxonomy" id="1158610"/>
    <lineage>
        <taxon>Bacteria</taxon>
        <taxon>Bacillati</taxon>
        <taxon>Bacillota</taxon>
        <taxon>Bacilli</taxon>
        <taxon>Lactobacillales</taxon>
        <taxon>Enterococcaceae</taxon>
        <taxon>Enterococcus</taxon>
    </lineage>
</organism>
<name>R3W1U1_9ENTE</name>
<dbReference type="GO" id="GO:0003677">
    <property type="term" value="F:DNA binding"/>
    <property type="evidence" value="ECO:0007669"/>
    <property type="project" value="InterPro"/>
</dbReference>
<dbReference type="EMBL" id="AJAT01000018">
    <property type="protein sequence ID" value="EOL41627.1"/>
    <property type="molecule type" value="Genomic_DNA"/>
</dbReference>
<sequence>MSVFDRIKQLSEQRGKSVSQVAVELGFSENLFYQWKTASPKSDRLEKVADYFHVSTDYLLGRTNSPSDSSQSLSIDEDGFISHFRLNTANMNVEDTEELEEELKEYMDFLIQKAMDKKKRRNK</sequence>
<dbReference type="OrthoDB" id="9805856at2"/>
<dbReference type="PATRIC" id="fig|1158610.3.peg.3178"/>
<dbReference type="SMART" id="SM00530">
    <property type="entry name" value="HTH_XRE"/>
    <property type="match status" value="1"/>
</dbReference>
<dbReference type="InterPro" id="IPR010982">
    <property type="entry name" value="Lambda_DNA-bd_dom_sf"/>
</dbReference>
<dbReference type="CDD" id="cd00093">
    <property type="entry name" value="HTH_XRE"/>
    <property type="match status" value="1"/>
</dbReference>
<evidence type="ECO:0000259" key="2">
    <source>
        <dbReference type="PROSITE" id="PS50943"/>
    </source>
</evidence>
<dbReference type="InterPro" id="IPR001387">
    <property type="entry name" value="Cro/C1-type_HTH"/>
</dbReference>
<dbReference type="STRING" id="154621.RV11_GL002851"/>
<dbReference type="AlphaFoldDB" id="R3W1U1"/>
<dbReference type="RefSeq" id="WP_010769823.1">
    <property type="nucleotide sequence ID" value="NZ_ASWE01000001.1"/>
</dbReference>
<keyword evidence="4" id="KW-1185">Reference proteome</keyword>